<keyword evidence="3 9" id="KW-0812">Transmembrane</keyword>
<reference evidence="10" key="2">
    <citation type="journal article" date="2023" name="Commun. Biol.">
        <title>Intrasexual cuticular hydrocarbon dimorphism in a wasp sheds light on hydrocarbon biosynthesis genes in Hymenoptera.</title>
        <authorList>
            <person name="Moris V.C."/>
            <person name="Podsiadlowski L."/>
            <person name="Martin S."/>
            <person name="Oeyen J.P."/>
            <person name="Donath A."/>
            <person name="Petersen M."/>
            <person name="Wilbrandt J."/>
            <person name="Misof B."/>
            <person name="Liedtke D."/>
            <person name="Thamm M."/>
            <person name="Scheiner R."/>
            <person name="Schmitt T."/>
            <person name="Niehuis O."/>
        </authorList>
    </citation>
    <scope>NUCLEOTIDE SEQUENCE</scope>
    <source>
        <strain evidence="10">GBR_01_08_01A</strain>
    </source>
</reference>
<keyword evidence="5 9" id="KW-1133">Transmembrane helix</keyword>
<dbReference type="EMBL" id="JAIFRP010000030">
    <property type="protein sequence ID" value="KAK2583205.1"/>
    <property type="molecule type" value="Genomic_DNA"/>
</dbReference>
<feature type="transmembrane region" description="Helical" evidence="9">
    <location>
        <begin position="270"/>
        <end position="291"/>
    </location>
</feature>
<dbReference type="GO" id="GO:0005886">
    <property type="term" value="C:plasma membrane"/>
    <property type="evidence" value="ECO:0007669"/>
    <property type="project" value="UniProtKB-SubCell"/>
</dbReference>
<name>A0AAD9VRA0_9HYME</name>
<dbReference type="Pfam" id="PF02949">
    <property type="entry name" value="7tm_6"/>
    <property type="match status" value="1"/>
</dbReference>
<sequence>MEKEVLSYAGDISYAMKFCRQILTPLGIWSLIYDRATRKEKILSLPLNIACIFSLCFVLIPTGLYVLIYETNINIRLKLLGPLSFCLTSMIKYCYFGLKGEAIGQCITHVENDWSIVRNQHHRTIMLEYATIGRNLIVLCVVFLLTGGISYHTIMPLFSSGKINENLTIRPHAYPGYDRYLDPQATPAYEIIFLMQFMCAMVMHGVTIAACSLAATFVTHACGQIQIVMARLNDLIDGKESKGTGFDERLAVIVHDHGKTLRFSVEIEKILREVCLMEVVASTLIICLLEYYCITEWENSDPIAILTYFILLLSFTFNIFIFCYIGELLVEQCKKVGTVSYNIEWYRLPKNKGLSLILLIAISNYPPRITAGKIFELSLLTFATVLKTSVLYLNMIRAFLE</sequence>
<evidence type="ECO:0000256" key="6">
    <source>
        <dbReference type="ARBA" id="ARBA00023136"/>
    </source>
</evidence>
<dbReference type="GO" id="GO:0004984">
    <property type="term" value="F:olfactory receptor activity"/>
    <property type="evidence" value="ECO:0007669"/>
    <property type="project" value="InterPro"/>
</dbReference>
<comment type="caution">
    <text evidence="10">The sequence shown here is derived from an EMBL/GenBank/DDBJ whole genome shotgun (WGS) entry which is preliminary data.</text>
</comment>
<protein>
    <recommendedName>
        <fullName evidence="9">Odorant receptor</fullName>
    </recommendedName>
</protein>
<evidence type="ECO:0000313" key="11">
    <source>
        <dbReference type="Proteomes" id="UP001258017"/>
    </source>
</evidence>
<reference evidence="10" key="1">
    <citation type="submission" date="2021-08" db="EMBL/GenBank/DDBJ databases">
        <authorList>
            <person name="Misof B."/>
            <person name="Oliver O."/>
            <person name="Podsiadlowski L."/>
            <person name="Donath A."/>
            <person name="Peters R."/>
            <person name="Mayer C."/>
            <person name="Rust J."/>
            <person name="Gunkel S."/>
            <person name="Lesny P."/>
            <person name="Martin S."/>
            <person name="Oeyen J.P."/>
            <person name="Petersen M."/>
            <person name="Panagiotis P."/>
            <person name="Wilbrandt J."/>
            <person name="Tanja T."/>
        </authorList>
    </citation>
    <scope>NUCLEOTIDE SEQUENCE</scope>
    <source>
        <strain evidence="10">GBR_01_08_01A</strain>
        <tissue evidence="10">Thorax + abdomen</tissue>
    </source>
</reference>
<feature type="transmembrane region" description="Helical" evidence="9">
    <location>
        <begin position="45"/>
        <end position="67"/>
    </location>
</feature>
<evidence type="ECO:0000256" key="4">
    <source>
        <dbReference type="ARBA" id="ARBA00022725"/>
    </source>
</evidence>
<evidence type="ECO:0000256" key="1">
    <source>
        <dbReference type="ARBA" id="ARBA00004141"/>
    </source>
</evidence>
<comment type="caution">
    <text evidence="9">Lacks conserved residue(s) required for the propagation of feature annotation.</text>
</comment>
<gene>
    <name evidence="10" type="ORF">KPH14_009225</name>
</gene>
<keyword evidence="7 9" id="KW-0675">Receptor</keyword>
<evidence type="ECO:0000313" key="10">
    <source>
        <dbReference type="EMBL" id="KAK2583205.1"/>
    </source>
</evidence>
<evidence type="ECO:0000256" key="2">
    <source>
        <dbReference type="ARBA" id="ARBA00022606"/>
    </source>
</evidence>
<feature type="transmembrane region" description="Helical" evidence="9">
    <location>
        <begin position="191"/>
        <end position="219"/>
    </location>
</feature>
<evidence type="ECO:0000256" key="5">
    <source>
        <dbReference type="ARBA" id="ARBA00022989"/>
    </source>
</evidence>
<feature type="transmembrane region" description="Helical" evidence="9">
    <location>
        <begin position="136"/>
        <end position="154"/>
    </location>
</feature>
<evidence type="ECO:0000256" key="8">
    <source>
        <dbReference type="ARBA" id="ARBA00023224"/>
    </source>
</evidence>
<accession>A0AAD9VRA0</accession>
<keyword evidence="4 9" id="KW-0552">Olfaction</keyword>
<evidence type="ECO:0000256" key="9">
    <source>
        <dbReference type="RuleBase" id="RU351113"/>
    </source>
</evidence>
<keyword evidence="2 9" id="KW-0716">Sensory transduction</keyword>
<keyword evidence="8 9" id="KW-0807">Transducer</keyword>
<dbReference type="PANTHER" id="PTHR21137:SF42">
    <property type="entry name" value="ODORANT RECEPTOR 83A"/>
    <property type="match status" value="1"/>
</dbReference>
<organism evidence="10 11">
    <name type="scientific">Odynerus spinipes</name>
    <dbReference type="NCBI Taxonomy" id="1348599"/>
    <lineage>
        <taxon>Eukaryota</taxon>
        <taxon>Metazoa</taxon>
        <taxon>Ecdysozoa</taxon>
        <taxon>Arthropoda</taxon>
        <taxon>Hexapoda</taxon>
        <taxon>Insecta</taxon>
        <taxon>Pterygota</taxon>
        <taxon>Neoptera</taxon>
        <taxon>Endopterygota</taxon>
        <taxon>Hymenoptera</taxon>
        <taxon>Apocrita</taxon>
        <taxon>Aculeata</taxon>
        <taxon>Vespoidea</taxon>
        <taxon>Vespidae</taxon>
        <taxon>Eumeninae</taxon>
        <taxon>Odynerus</taxon>
    </lineage>
</organism>
<evidence type="ECO:0000256" key="3">
    <source>
        <dbReference type="ARBA" id="ARBA00022692"/>
    </source>
</evidence>
<proteinExistence type="inferred from homology"/>
<comment type="subcellular location">
    <subcellularLocation>
        <location evidence="9">Cell membrane</location>
        <topology evidence="9">Multi-pass membrane protein</topology>
    </subcellularLocation>
    <subcellularLocation>
        <location evidence="1">Membrane</location>
        <topology evidence="1">Multi-pass membrane protein</topology>
    </subcellularLocation>
</comment>
<dbReference type="GO" id="GO:0005549">
    <property type="term" value="F:odorant binding"/>
    <property type="evidence" value="ECO:0007669"/>
    <property type="project" value="InterPro"/>
</dbReference>
<feature type="transmembrane region" description="Helical" evidence="9">
    <location>
        <begin position="377"/>
        <end position="400"/>
    </location>
</feature>
<evidence type="ECO:0000256" key="7">
    <source>
        <dbReference type="ARBA" id="ARBA00023170"/>
    </source>
</evidence>
<feature type="transmembrane region" description="Helical" evidence="9">
    <location>
        <begin position="303"/>
        <end position="325"/>
    </location>
</feature>
<keyword evidence="11" id="KW-1185">Reference proteome</keyword>
<dbReference type="PANTHER" id="PTHR21137">
    <property type="entry name" value="ODORANT RECEPTOR"/>
    <property type="match status" value="1"/>
</dbReference>
<dbReference type="Proteomes" id="UP001258017">
    <property type="component" value="Unassembled WGS sequence"/>
</dbReference>
<dbReference type="InterPro" id="IPR004117">
    <property type="entry name" value="7tm6_olfct_rcpt"/>
</dbReference>
<comment type="similarity">
    <text evidence="9">Belongs to the insect chemoreceptor superfamily. Heteromeric odorant receptor channel (TC 1.A.69) family.</text>
</comment>
<dbReference type="AlphaFoldDB" id="A0AAD9VRA0"/>
<keyword evidence="6 9" id="KW-0472">Membrane</keyword>
<dbReference type="GO" id="GO:0007165">
    <property type="term" value="P:signal transduction"/>
    <property type="evidence" value="ECO:0007669"/>
    <property type="project" value="UniProtKB-KW"/>
</dbReference>